<evidence type="ECO:0000256" key="6">
    <source>
        <dbReference type="ARBA" id="ARBA00022842"/>
    </source>
</evidence>
<comment type="catalytic activity">
    <reaction evidence="11">
        <text>isopentenyl diphosphate = dimethylallyl diphosphate</text>
        <dbReference type="Rhea" id="RHEA:23284"/>
        <dbReference type="ChEBI" id="CHEBI:57623"/>
        <dbReference type="ChEBI" id="CHEBI:128769"/>
        <dbReference type="EC" id="5.3.3.2"/>
    </reaction>
</comment>
<dbReference type="Proteomes" id="UP000247586">
    <property type="component" value="Chromosome"/>
</dbReference>
<keyword evidence="7 11" id="KW-0521">NADP</keyword>
<keyword evidence="5 11" id="KW-0479">Metal-binding</keyword>
<evidence type="ECO:0000256" key="4">
    <source>
        <dbReference type="ARBA" id="ARBA00022643"/>
    </source>
</evidence>
<proteinExistence type="inferred from homology"/>
<dbReference type="CDD" id="cd02811">
    <property type="entry name" value="IDI-2_FMN"/>
    <property type="match status" value="1"/>
</dbReference>
<reference evidence="14" key="3">
    <citation type="submission" date="2020-03" db="EMBL/GenBank/DDBJ databases">
        <title>Sequencing and Assembly of Multiple Reported Metal-Biooxidizing Members of the Extremely Thermoacidophilic Archaeal Family Sulfolobaceae.</title>
        <authorList>
            <person name="Counts J.A."/>
            <person name="Kelly R.M."/>
        </authorList>
    </citation>
    <scope>NUCLEOTIDE SEQUENCE [LARGE SCALE GENOMIC DNA]</scope>
    <source>
        <strain evidence="14">HO1-1</strain>
    </source>
</reference>
<sequence>MSLINRKLEHVEICLYEDVQGVISTLLEDVTLVHQAMPRLSLRDVDTRAVFLGKTLTLPLMVTGMTGGHPELGKVNGIIAQVVEEIGIAMGVGSQRVAIERPETAESFRITRKMAPTAPLIANLGLPQVTRGYGIKQFKDAVQMIEADAIAVHLNPAQELFQPEGEPEYPLSALETLRDISRELNVPIIIKESGTGISIETARLLSEYGFKTLDVSGQGGTSWIAVEMVRNKRKGNWKYRSSQLFAGWGIPTAASIIEARYAVPDSYIIGSGGIRTGLDVAKSIALGANIAGMANPVLFNAVKGKTQLKSFFEEIGFQLKAAMLLSGSKDIGSLRKAPLVIWGKLREWMESRGLTLSVYESIRKGA</sequence>
<feature type="binding site" evidence="11">
    <location>
        <position position="123"/>
    </location>
    <ligand>
        <name>FMN</name>
        <dbReference type="ChEBI" id="CHEBI:58210"/>
    </ligand>
</feature>
<name>A0A2U9IUE0_9CREN</name>
<dbReference type="SUPFAM" id="SSF51395">
    <property type="entry name" value="FMN-linked oxidoreductases"/>
    <property type="match status" value="1"/>
</dbReference>
<keyword evidence="4 11" id="KW-0288">FMN</keyword>
<accession>A0A2U9IUE0</accession>
<dbReference type="GO" id="GO:0000287">
    <property type="term" value="F:magnesium ion binding"/>
    <property type="evidence" value="ECO:0007669"/>
    <property type="project" value="UniProtKB-UniRule"/>
</dbReference>
<feature type="binding site" evidence="11">
    <location>
        <position position="63"/>
    </location>
    <ligand>
        <name>FMN</name>
        <dbReference type="ChEBI" id="CHEBI:58210"/>
    </ligand>
</feature>
<dbReference type="InterPro" id="IPR000262">
    <property type="entry name" value="FMN-dep_DH"/>
</dbReference>
<dbReference type="PANTHER" id="PTHR43665">
    <property type="entry name" value="ISOPENTENYL-DIPHOSPHATE DELTA-ISOMERASE"/>
    <property type="match status" value="1"/>
</dbReference>
<dbReference type="EMBL" id="CP029287">
    <property type="protein sequence ID" value="AWR99603.1"/>
    <property type="molecule type" value="Genomic_DNA"/>
</dbReference>
<evidence type="ECO:0000313" key="13">
    <source>
        <dbReference type="EMBL" id="AWR99603.1"/>
    </source>
</evidence>
<feature type="binding site" evidence="11">
    <location>
        <begin position="64"/>
        <end position="66"/>
    </location>
    <ligand>
        <name>FMN</name>
        <dbReference type="ChEBI" id="CHEBI:58210"/>
    </ligand>
</feature>
<dbReference type="STRING" id="1293036.GCA_001315825_00163"/>
<comment type="function">
    <text evidence="11">Involved in the biosynthesis of isoprenoids. Catalyzes the 1,3-allylic rearrangement of the homoallylic substrate isopentenyl (IPP) to its allylic isomer, dimethylallyl diphosphate (DMAPP).</text>
</comment>
<dbReference type="GeneID" id="36835234"/>
<dbReference type="InterPro" id="IPR013785">
    <property type="entry name" value="Aldolase_TIM"/>
</dbReference>
<gene>
    <name evidence="11" type="primary">fni</name>
    <name evidence="13" type="ORF">DFR87_07790</name>
</gene>
<dbReference type="EC" id="5.3.3.2" evidence="11"/>
<comment type="cofactor">
    <cofactor evidence="11">
        <name>NADPH</name>
        <dbReference type="ChEBI" id="CHEBI:57783"/>
    </cofactor>
</comment>
<feature type="domain" description="FMN-dependent dehydrogenase" evidence="12">
    <location>
        <begin position="173"/>
        <end position="337"/>
    </location>
</feature>
<keyword evidence="9 11" id="KW-0413">Isomerase</keyword>
<feature type="binding site" evidence="11">
    <location>
        <position position="159"/>
    </location>
    <ligand>
        <name>Mg(2+)</name>
        <dbReference type="ChEBI" id="CHEBI:18420"/>
    </ligand>
</feature>
<dbReference type="Pfam" id="PF01070">
    <property type="entry name" value="FMN_dh"/>
    <property type="match status" value="1"/>
</dbReference>
<organism evidence="13 14">
    <name type="scientific">Metallosphaera hakonensis JCM 8857 = DSM 7519</name>
    <dbReference type="NCBI Taxonomy" id="1293036"/>
    <lineage>
        <taxon>Archaea</taxon>
        <taxon>Thermoproteota</taxon>
        <taxon>Thermoprotei</taxon>
        <taxon>Sulfolobales</taxon>
        <taxon>Sulfolobaceae</taxon>
        <taxon>Metallosphaera</taxon>
    </lineage>
</organism>
<comment type="cofactor">
    <cofactor evidence="1 11">
        <name>FMN</name>
        <dbReference type="ChEBI" id="CHEBI:58210"/>
    </cofactor>
</comment>
<feature type="binding site" evidence="11">
    <location>
        <position position="94"/>
    </location>
    <ligand>
        <name>FMN</name>
        <dbReference type="ChEBI" id="CHEBI:58210"/>
    </ligand>
</feature>
<reference evidence="13 14" key="1">
    <citation type="submission" date="2018-05" db="EMBL/GenBank/DDBJ databases">
        <title>Complete Genome Sequences of Extremely Thermoacidophilic, Metal-Mobilizing Type-Strain Members of the Archaeal Family Sulfolobaceae: Acidianus brierleyi DSM-1651T, Acidianus sulfidivorans DSM-18786T, Metallosphaera hakonensis DSM-7519T, and Metallosphaera prunae DSM-10039T.</title>
        <authorList>
            <person name="Counts J.A."/>
            <person name="Kelly R.M."/>
        </authorList>
    </citation>
    <scope>NUCLEOTIDE SEQUENCE [LARGE SCALE GENOMIC DNA]</scope>
    <source>
        <strain evidence="13 14">HO1-1</strain>
    </source>
</reference>
<evidence type="ECO:0000256" key="8">
    <source>
        <dbReference type="ARBA" id="ARBA00023229"/>
    </source>
</evidence>
<evidence type="ECO:0000256" key="5">
    <source>
        <dbReference type="ARBA" id="ARBA00022723"/>
    </source>
</evidence>
<dbReference type="PANTHER" id="PTHR43665:SF1">
    <property type="entry name" value="ISOPENTENYL-DIPHOSPHATE DELTA-ISOMERASE"/>
    <property type="match status" value="1"/>
</dbReference>
<feature type="binding site" evidence="11">
    <location>
        <position position="191"/>
    </location>
    <ligand>
        <name>FMN</name>
        <dbReference type="ChEBI" id="CHEBI:58210"/>
    </ligand>
</feature>
<dbReference type="RefSeq" id="WP_110369271.1">
    <property type="nucleotide sequence ID" value="NZ_CP029287.2"/>
</dbReference>
<comment type="subunit">
    <text evidence="10 11">Homooctamer. Dimer of tetramers.</text>
</comment>
<keyword evidence="2 11" id="KW-0963">Cytoplasm</keyword>
<evidence type="ECO:0000256" key="2">
    <source>
        <dbReference type="ARBA" id="ARBA00022490"/>
    </source>
</evidence>
<evidence type="ECO:0000256" key="3">
    <source>
        <dbReference type="ARBA" id="ARBA00022630"/>
    </source>
</evidence>
<feature type="binding site" evidence="11">
    <location>
        <begin position="294"/>
        <end position="295"/>
    </location>
    <ligand>
        <name>FMN</name>
        <dbReference type="ChEBI" id="CHEBI:58210"/>
    </ligand>
</feature>
<evidence type="ECO:0000256" key="11">
    <source>
        <dbReference type="HAMAP-Rule" id="MF_00354"/>
    </source>
</evidence>
<comment type="subcellular location">
    <subcellularLocation>
        <location evidence="11">Cytoplasm</location>
    </subcellularLocation>
</comment>
<evidence type="ECO:0000256" key="9">
    <source>
        <dbReference type="ARBA" id="ARBA00023235"/>
    </source>
</evidence>
<feature type="binding site" evidence="11">
    <location>
        <begin position="6"/>
        <end position="7"/>
    </location>
    <ligand>
        <name>substrate</name>
    </ligand>
</feature>
<evidence type="ECO:0000256" key="1">
    <source>
        <dbReference type="ARBA" id="ARBA00001917"/>
    </source>
</evidence>
<dbReference type="GO" id="GO:0004452">
    <property type="term" value="F:isopentenyl-diphosphate delta-isomerase activity"/>
    <property type="evidence" value="ECO:0007669"/>
    <property type="project" value="UniProtKB-UniRule"/>
</dbReference>
<dbReference type="GO" id="GO:0010181">
    <property type="term" value="F:FMN binding"/>
    <property type="evidence" value="ECO:0007669"/>
    <property type="project" value="UniProtKB-UniRule"/>
</dbReference>
<dbReference type="Gene3D" id="3.20.20.70">
    <property type="entry name" value="Aldolase class I"/>
    <property type="match status" value="1"/>
</dbReference>
<evidence type="ECO:0000259" key="12">
    <source>
        <dbReference type="Pfam" id="PF01070"/>
    </source>
</evidence>
<keyword evidence="3 11" id="KW-0285">Flavoprotein</keyword>
<feature type="binding site" evidence="11">
    <location>
        <position position="216"/>
    </location>
    <ligand>
        <name>FMN</name>
        <dbReference type="ChEBI" id="CHEBI:58210"/>
    </ligand>
</feature>
<dbReference type="OrthoDB" id="371955at2157"/>
<dbReference type="GO" id="GO:0016491">
    <property type="term" value="F:oxidoreductase activity"/>
    <property type="evidence" value="ECO:0007669"/>
    <property type="project" value="InterPro"/>
</dbReference>
<feature type="binding site" evidence="11">
    <location>
        <position position="158"/>
    </location>
    <ligand>
        <name>substrate</name>
    </ligand>
</feature>
<comment type="cofactor">
    <cofactor evidence="11">
        <name>Mg(2+)</name>
        <dbReference type="ChEBI" id="CHEBI:18420"/>
    </cofactor>
</comment>
<evidence type="ECO:0000313" key="14">
    <source>
        <dbReference type="Proteomes" id="UP000247586"/>
    </source>
</evidence>
<dbReference type="NCBIfam" id="TIGR02151">
    <property type="entry name" value="IPP_isom_2"/>
    <property type="match status" value="1"/>
</dbReference>
<feature type="binding site" evidence="11">
    <location>
        <begin position="273"/>
        <end position="275"/>
    </location>
    <ligand>
        <name>FMN</name>
        <dbReference type="ChEBI" id="CHEBI:58210"/>
    </ligand>
</feature>
<dbReference type="KEGG" id="mhk:DFR87_07790"/>
<keyword evidence="6 11" id="KW-0460">Magnesium</keyword>
<comment type="similarity">
    <text evidence="11">Belongs to the IPP isomerase type 2 family.</text>
</comment>
<dbReference type="HAMAP" id="MF_00354">
    <property type="entry name" value="Idi_2"/>
    <property type="match status" value="1"/>
</dbReference>
<dbReference type="GO" id="GO:0070402">
    <property type="term" value="F:NADPH binding"/>
    <property type="evidence" value="ECO:0007669"/>
    <property type="project" value="UniProtKB-UniRule"/>
</dbReference>
<dbReference type="GO" id="GO:0005737">
    <property type="term" value="C:cytoplasm"/>
    <property type="evidence" value="ECO:0007669"/>
    <property type="project" value="UniProtKB-SubCell"/>
</dbReference>
<dbReference type="AlphaFoldDB" id="A0A2U9IUE0"/>
<protein>
    <recommendedName>
        <fullName evidence="11">Isopentenyl-diphosphate delta-isomerase</fullName>
        <shortName evidence="11">IPP isomerase</shortName>
        <ecNumber evidence="11">5.3.3.2</ecNumber>
    </recommendedName>
    <alternativeName>
        <fullName evidence="11">Isopentenyl diphosphate:dimethylallyl diphosphate isomerase</fullName>
    </alternativeName>
    <alternativeName>
        <fullName evidence="11">Isopentenyl pyrophosphate isomerase</fullName>
    </alternativeName>
    <alternativeName>
        <fullName evidence="11">Type 2 isopentenyl diphosphate isomerase</fullName>
        <shortName evidence="11">IDI-2</shortName>
    </alternativeName>
</protein>
<dbReference type="PIRSF" id="PIRSF003314">
    <property type="entry name" value="IPP_isomerase"/>
    <property type="match status" value="1"/>
</dbReference>
<evidence type="ECO:0000256" key="7">
    <source>
        <dbReference type="ARBA" id="ARBA00022857"/>
    </source>
</evidence>
<feature type="binding site" evidence="11">
    <location>
        <begin position="94"/>
        <end position="96"/>
    </location>
    <ligand>
        <name>substrate</name>
    </ligand>
</feature>
<dbReference type="InterPro" id="IPR011179">
    <property type="entry name" value="IPdP_isomerase"/>
</dbReference>
<feature type="binding site" evidence="11">
    <location>
        <position position="221"/>
    </location>
    <ligand>
        <name>FMN</name>
        <dbReference type="ChEBI" id="CHEBI:58210"/>
    </ligand>
</feature>
<dbReference type="GO" id="GO:0008299">
    <property type="term" value="P:isoprenoid biosynthetic process"/>
    <property type="evidence" value="ECO:0007669"/>
    <property type="project" value="UniProtKB-UniRule"/>
</dbReference>
<evidence type="ECO:0000256" key="10">
    <source>
        <dbReference type="ARBA" id="ARBA00025810"/>
    </source>
</evidence>
<keyword evidence="14" id="KW-1185">Reference proteome</keyword>
<reference evidence="14" key="2">
    <citation type="submission" date="2020-03" db="EMBL/GenBank/DDBJ databases">
        <title>Complete Genome Sequences of Extremely Thermoacidophilic, Metal-Mobilizing Type-Strain Members of the Archaeal Family Sulfolobaceae: Acidianus brierleyi DSM-1651T, Acidianus sulfidivorans DSM-18786T, Metallosphaera hakonensis DSM-7519T, and Metallosphaera prunae DSM-10039T.</title>
        <authorList>
            <person name="Counts J.A."/>
            <person name="Kelly R.M."/>
        </authorList>
    </citation>
    <scope>NUCLEOTIDE SEQUENCE [LARGE SCALE GENOMIC DNA]</scope>
    <source>
        <strain evidence="14">HO1-1</strain>
    </source>
</reference>
<keyword evidence="8 11" id="KW-0414">Isoprene biosynthesis</keyword>